<sequence length="74" mass="8285">MIGRRNPDISKNIFVLTSEVSGPFQIEIRIQFHQKFIRSAVVCVIKIGTVVWIEKGQTTGCVGQSVSDHVQILM</sequence>
<comment type="caution">
    <text evidence="1">The sequence shown here is derived from an EMBL/GenBank/DDBJ whole genome shotgun (WGS) entry which is preliminary data.</text>
</comment>
<reference evidence="1" key="1">
    <citation type="submission" date="2019-08" db="EMBL/GenBank/DDBJ databases">
        <authorList>
            <person name="Kucharzyk K."/>
            <person name="Murdoch R.W."/>
            <person name="Higgins S."/>
            <person name="Loffler F."/>
        </authorList>
    </citation>
    <scope>NUCLEOTIDE SEQUENCE</scope>
</reference>
<protein>
    <submittedName>
        <fullName evidence="1">Uncharacterized protein</fullName>
    </submittedName>
</protein>
<organism evidence="1">
    <name type="scientific">bioreactor metagenome</name>
    <dbReference type="NCBI Taxonomy" id="1076179"/>
    <lineage>
        <taxon>unclassified sequences</taxon>
        <taxon>metagenomes</taxon>
        <taxon>ecological metagenomes</taxon>
    </lineage>
</organism>
<evidence type="ECO:0000313" key="1">
    <source>
        <dbReference type="EMBL" id="MPM54789.1"/>
    </source>
</evidence>
<accession>A0A645ANP0</accession>
<name>A0A645ANP0_9ZZZZ</name>
<gene>
    <name evidence="1" type="ORF">SDC9_101569</name>
</gene>
<dbReference type="EMBL" id="VSSQ01014963">
    <property type="protein sequence ID" value="MPM54789.1"/>
    <property type="molecule type" value="Genomic_DNA"/>
</dbReference>
<dbReference type="AlphaFoldDB" id="A0A645ANP0"/>
<proteinExistence type="predicted"/>